<proteinExistence type="predicted"/>
<evidence type="ECO:0000313" key="3">
    <source>
        <dbReference type="EMBL" id="MBA0567003.1"/>
    </source>
</evidence>
<organism evidence="3 4">
    <name type="scientific">Gossypium lobatum</name>
    <dbReference type="NCBI Taxonomy" id="34289"/>
    <lineage>
        <taxon>Eukaryota</taxon>
        <taxon>Viridiplantae</taxon>
        <taxon>Streptophyta</taxon>
        <taxon>Embryophyta</taxon>
        <taxon>Tracheophyta</taxon>
        <taxon>Spermatophyta</taxon>
        <taxon>Magnoliopsida</taxon>
        <taxon>eudicotyledons</taxon>
        <taxon>Gunneridae</taxon>
        <taxon>Pentapetalae</taxon>
        <taxon>rosids</taxon>
        <taxon>malvids</taxon>
        <taxon>Malvales</taxon>
        <taxon>Malvaceae</taxon>
        <taxon>Malvoideae</taxon>
        <taxon>Gossypium</taxon>
    </lineage>
</organism>
<accession>A0A7J8MQR8</accession>
<dbReference type="Gene3D" id="1.50.10.130">
    <property type="entry name" value="Terpene synthase, N-terminal domain"/>
    <property type="match status" value="1"/>
</dbReference>
<keyword evidence="4" id="KW-1185">Reference proteome</keyword>
<evidence type="ECO:0000313" key="4">
    <source>
        <dbReference type="Proteomes" id="UP000593572"/>
    </source>
</evidence>
<dbReference type="PANTHER" id="PTHR31225">
    <property type="entry name" value="OS04G0344100 PROTEIN-RELATED"/>
    <property type="match status" value="1"/>
</dbReference>
<dbReference type="PANTHER" id="PTHR31225:SF9">
    <property type="entry name" value="TERPENE SYNTHASE 10"/>
    <property type="match status" value="1"/>
</dbReference>
<evidence type="ECO:0000259" key="2">
    <source>
        <dbReference type="Pfam" id="PF01397"/>
    </source>
</evidence>
<evidence type="ECO:0000256" key="1">
    <source>
        <dbReference type="ARBA" id="ARBA00022842"/>
    </source>
</evidence>
<dbReference type="GO" id="GO:0016114">
    <property type="term" value="P:terpenoid biosynthetic process"/>
    <property type="evidence" value="ECO:0007669"/>
    <property type="project" value="InterPro"/>
</dbReference>
<dbReference type="InterPro" id="IPR001906">
    <property type="entry name" value="Terpene_synth_N"/>
</dbReference>
<protein>
    <recommendedName>
        <fullName evidence="2">Terpene synthase N-terminal domain-containing protein</fullName>
    </recommendedName>
</protein>
<keyword evidence="1" id="KW-0460">Magnesium</keyword>
<dbReference type="InterPro" id="IPR008930">
    <property type="entry name" value="Terpenoid_cyclase/PrenylTrfase"/>
</dbReference>
<dbReference type="Pfam" id="PF01397">
    <property type="entry name" value="Terpene_synth"/>
    <property type="match status" value="1"/>
</dbReference>
<reference evidence="3 4" key="1">
    <citation type="journal article" date="2019" name="Genome Biol. Evol.">
        <title>Insights into the evolution of the New World diploid cottons (Gossypium, subgenus Houzingenia) based on genome sequencing.</title>
        <authorList>
            <person name="Grover C.E."/>
            <person name="Arick M.A. 2nd"/>
            <person name="Thrash A."/>
            <person name="Conover J.L."/>
            <person name="Sanders W.S."/>
            <person name="Peterson D.G."/>
            <person name="Frelichowski J.E."/>
            <person name="Scheffler J.A."/>
            <person name="Scheffler B.E."/>
            <person name="Wendel J.F."/>
        </authorList>
    </citation>
    <scope>NUCLEOTIDE SEQUENCE [LARGE SCALE GENOMIC DNA]</scope>
    <source>
        <strain evidence="3">157</strain>
        <tissue evidence="3">Leaf</tissue>
    </source>
</reference>
<dbReference type="InterPro" id="IPR050148">
    <property type="entry name" value="Terpene_synthase-like"/>
</dbReference>
<dbReference type="EMBL" id="JABEZX010000009">
    <property type="protein sequence ID" value="MBA0567003.1"/>
    <property type="molecule type" value="Genomic_DNA"/>
</dbReference>
<dbReference type="GO" id="GO:0010333">
    <property type="term" value="F:terpene synthase activity"/>
    <property type="evidence" value="ECO:0007669"/>
    <property type="project" value="InterPro"/>
</dbReference>
<name>A0A7J8MQR8_9ROSI</name>
<gene>
    <name evidence="3" type="ORF">Golob_011770</name>
</gene>
<dbReference type="Proteomes" id="UP000593572">
    <property type="component" value="Unassembled WGS sequence"/>
</dbReference>
<feature type="domain" description="Terpene synthase N-terminal" evidence="2">
    <location>
        <begin position="1"/>
        <end position="80"/>
    </location>
</feature>
<dbReference type="SUPFAM" id="SSF48239">
    <property type="entry name" value="Terpenoid cyclases/Protein prenyltransferases"/>
    <property type="match status" value="1"/>
</dbReference>
<sequence>MKQARKLKEEVRMMLGNMVDPLEKLKLIDTIQRLGLSYHFEAEINKTLKNIRTDRISIGAWKKDNLYATTLEFRLLIQHG</sequence>
<dbReference type="InterPro" id="IPR036965">
    <property type="entry name" value="Terpene_synth_N_sf"/>
</dbReference>
<comment type="caution">
    <text evidence="3">The sequence shown here is derived from an EMBL/GenBank/DDBJ whole genome shotgun (WGS) entry which is preliminary data.</text>
</comment>
<dbReference type="AlphaFoldDB" id="A0A7J8MQR8"/>